<reference evidence="2" key="1">
    <citation type="submission" date="2022-10" db="EMBL/GenBank/DDBJ databases">
        <title>The WGS of Solirubrobacter ginsenosidimutans DSM 21036.</title>
        <authorList>
            <person name="Jiang Z."/>
        </authorList>
    </citation>
    <scope>NUCLEOTIDE SEQUENCE</scope>
    <source>
        <strain evidence="2">DSM 21036</strain>
    </source>
</reference>
<dbReference type="Proteomes" id="UP001149140">
    <property type="component" value="Unassembled WGS sequence"/>
</dbReference>
<feature type="signal peptide" evidence="1">
    <location>
        <begin position="1"/>
        <end position="22"/>
    </location>
</feature>
<feature type="chain" id="PRO_5041000915" evidence="1">
    <location>
        <begin position="23"/>
        <end position="143"/>
    </location>
</feature>
<keyword evidence="1" id="KW-0732">Signal</keyword>
<gene>
    <name evidence="2" type="ORF">OM076_27250</name>
</gene>
<evidence type="ECO:0000256" key="1">
    <source>
        <dbReference type="SAM" id="SignalP"/>
    </source>
</evidence>
<name>A0A9X3MWI3_9ACTN</name>
<keyword evidence="3" id="KW-1185">Reference proteome</keyword>
<dbReference type="RefSeq" id="WP_270043247.1">
    <property type="nucleotide sequence ID" value="NZ_JAPDOD010000029.1"/>
</dbReference>
<protein>
    <submittedName>
        <fullName evidence="2">Uncharacterized protein</fullName>
    </submittedName>
</protein>
<comment type="caution">
    <text evidence="2">The sequence shown here is derived from an EMBL/GenBank/DDBJ whole genome shotgun (WGS) entry which is preliminary data.</text>
</comment>
<evidence type="ECO:0000313" key="2">
    <source>
        <dbReference type="EMBL" id="MDA0163999.1"/>
    </source>
</evidence>
<dbReference type="EMBL" id="JAPDOD010000029">
    <property type="protein sequence ID" value="MDA0163999.1"/>
    <property type="molecule type" value="Genomic_DNA"/>
</dbReference>
<evidence type="ECO:0000313" key="3">
    <source>
        <dbReference type="Proteomes" id="UP001149140"/>
    </source>
</evidence>
<proteinExistence type="predicted"/>
<organism evidence="2 3">
    <name type="scientific">Solirubrobacter ginsenosidimutans</name>
    <dbReference type="NCBI Taxonomy" id="490573"/>
    <lineage>
        <taxon>Bacteria</taxon>
        <taxon>Bacillati</taxon>
        <taxon>Actinomycetota</taxon>
        <taxon>Thermoleophilia</taxon>
        <taxon>Solirubrobacterales</taxon>
        <taxon>Solirubrobacteraceae</taxon>
        <taxon>Solirubrobacter</taxon>
    </lineage>
</organism>
<dbReference type="AlphaFoldDB" id="A0A9X3MWI3"/>
<accession>A0A9X3MWI3</accession>
<sequence length="143" mass="15215">MLKVTAAAALSTLLIAAAPAEAKTFRGKTNQGRTASLVTGADGVPTRVRVSWRAPCKRAGYRATGGTKFAAPFTAVSADLVQDTGKSYRVTIKGGLRGRISTDLVVKRDGERWVGTLGVRELFARHGKVVDVCQVKKVRFVLG</sequence>